<comment type="subcellular location">
    <subcellularLocation>
        <location evidence="1">Cell membrane</location>
        <topology evidence="1">Peripheral membrane protein</topology>
    </subcellularLocation>
</comment>
<dbReference type="InterPro" id="IPR017871">
    <property type="entry name" value="ABC_transporter-like_CS"/>
</dbReference>
<accession>A0A412Z971</accession>
<dbReference type="InterPro" id="IPR003593">
    <property type="entry name" value="AAA+_ATPase"/>
</dbReference>
<evidence type="ECO:0000256" key="5">
    <source>
        <dbReference type="ARBA" id="ARBA00022737"/>
    </source>
</evidence>
<evidence type="ECO:0000256" key="6">
    <source>
        <dbReference type="ARBA" id="ARBA00022741"/>
    </source>
</evidence>
<dbReference type="GO" id="GO:0005886">
    <property type="term" value="C:plasma membrane"/>
    <property type="evidence" value="ECO:0007669"/>
    <property type="project" value="UniProtKB-SubCell"/>
</dbReference>
<keyword evidence="9" id="KW-0472">Membrane</keyword>
<dbReference type="GO" id="GO:0016887">
    <property type="term" value="F:ATP hydrolysis activity"/>
    <property type="evidence" value="ECO:0007669"/>
    <property type="project" value="InterPro"/>
</dbReference>
<keyword evidence="7 11" id="KW-0067">ATP-binding</keyword>
<keyword evidence="2" id="KW-0813">Transport</keyword>
<dbReference type="AlphaFoldDB" id="A0A412Z971"/>
<evidence type="ECO:0000256" key="3">
    <source>
        <dbReference type="ARBA" id="ARBA00022475"/>
    </source>
</evidence>
<dbReference type="CDD" id="cd03216">
    <property type="entry name" value="ABC_Carb_Monos_I"/>
    <property type="match status" value="1"/>
</dbReference>
<dbReference type="PROSITE" id="PS50893">
    <property type="entry name" value="ABC_TRANSPORTER_2"/>
    <property type="match status" value="2"/>
</dbReference>
<evidence type="ECO:0000256" key="1">
    <source>
        <dbReference type="ARBA" id="ARBA00004202"/>
    </source>
</evidence>
<dbReference type="EMBL" id="QRZM01000003">
    <property type="protein sequence ID" value="RGV76658.1"/>
    <property type="molecule type" value="Genomic_DNA"/>
</dbReference>
<dbReference type="Gene3D" id="3.40.50.300">
    <property type="entry name" value="P-loop containing nucleotide triphosphate hydrolases"/>
    <property type="match status" value="2"/>
</dbReference>
<dbReference type="Proteomes" id="UP000284543">
    <property type="component" value="Unassembled WGS sequence"/>
</dbReference>
<dbReference type="PANTHER" id="PTHR43790">
    <property type="entry name" value="CARBOHYDRATE TRANSPORT ATP-BINDING PROTEIN MG119-RELATED"/>
    <property type="match status" value="1"/>
</dbReference>
<feature type="domain" description="ABC transporter" evidence="10">
    <location>
        <begin position="264"/>
        <end position="504"/>
    </location>
</feature>
<feature type="domain" description="ABC transporter" evidence="10">
    <location>
        <begin position="18"/>
        <end position="253"/>
    </location>
</feature>
<dbReference type="PROSITE" id="PS00211">
    <property type="entry name" value="ABC_TRANSPORTER_1"/>
    <property type="match status" value="1"/>
</dbReference>
<comment type="caution">
    <text evidence="11">The sequence shown here is derived from an EMBL/GenBank/DDBJ whole genome shotgun (WGS) entry which is preliminary data.</text>
</comment>
<name>A0A412Z971_9FIRM</name>
<evidence type="ECO:0000256" key="7">
    <source>
        <dbReference type="ARBA" id="ARBA00022840"/>
    </source>
</evidence>
<protein>
    <submittedName>
        <fullName evidence="11">Sugar ABC transporter ATP-binding protein</fullName>
    </submittedName>
</protein>
<keyword evidence="8" id="KW-1278">Translocase</keyword>
<dbReference type="SUPFAM" id="SSF52540">
    <property type="entry name" value="P-loop containing nucleoside triphosphate hydrolases"/>
    <property type="match status" value="2"/>
</dbReference>
<evidence type="ECO:0000256" key="2">
    <source>
        <dbReference type="ARBA" id="ARBA00022448"/>
    </source>
</evidence>
<gene>
    <name evidence="11" type="ORF">DWW02_08805</name>
</gene>
<dbReference type="PANTHER" id="PTHR43790:SF3">
    <property type="entry name" value="D-ALLOSE IMPORT ATP-BINDING PROTEIN ALSA-RELATED"/>
    <property type="match status" value="1"/>
</dbReference>
<dbReference type="GO" id="GO:0005524">
    <property type="term" value="F:ATP binding"/>
    <property type="evidence" value="ECO:0007669"/>
    <property type="project" value="UniProtKB-KW"/>
</dbReference>
<dbReference type="InterPro" id="IPR003439">
    <property type="entry name" value="ABC_transporter-like_ATP-bd"/>
</dbReference>
<evidence type="ECO:0000256" key="9">
    <source>
        <dbReference type="ARBA" id="ARBA00023136"/>
    </source>
</evidence>
<evidence type="ECO:0000256" key="4">
    <source>
        <dbReference type="ARBA" id="ARBA00022597"/>
    </source>
</evidence>
<dbReference type="FunFam" id="3.40.50.300:FF:000127">
    <property type="entry name" value="Ribose import ATP-binding protein RbsA"/>
    <property type="match status" value="1"/>
</dbReference>
<dbReference type="InterPro" id="IPR027417">
    <property type="entry name" value="P-loop_NTPase"/>
</dbReference>
<dbReference type="InterPro" id="IPR050107">
    <property type="entry name" value="ABC_carbohydrate_import_ATPase"/>
</dbReference>
<keyword evidence="4" id="KW-0762">Sugar transport</keyword>
<dbReference type="Pfam" id="PF00005">
    <property type="entry name" value="ABC_tran"/>
    <property type="match status" value="2"/>
</dbReference>
<dbReference type="SMART" id="SM00382">
    <property type="entry name" value="AAA"/>
    <property type="match status" value="2"/>
</dbReference>
<dbReference type="CDD" id="cd03215">
    <property type="entry name" value="ABC_Carb_Monos_II"/>
    <property type="match status" value="1"/>
</dbReference>
<evidence type="ECO:0000313" key="11">
    <source>
        <dbReference type="EMBL" id="RGV76658.1"/>
    </source>
</evidence>
<reference evidence="11 12" key="1">
    <citation type="submission" date="2018-08" db="EMBL/GenBank/DDBJ databases">
        <title>A genome reference for cultivated species of the human gut microbiota.</title>
        <authorList>
            <person name="Zou Y."/>
            <person name="Xue W."/>
            <person name="Luo G."/>
        </authorList>
    </citation>
    <scope>NUCLEOTIDE SEQUENCE [LARGE SCALE GENOMIC DNA]</scope>
    <source>
        <strain evidence="11 12">AF14-18</strain>
    </source>
</reference>
<dbReference type="RefSeq" id="WP_118018302.1">
    <property type="nucleotide sequence ID" value="NZ_CAUHGS010000015.1"/>
</dbReference>
<sequence length="504" mass="56085">MNNRLEETPQIDDTDIILEVHKISKRFGGIKALNNIDFSVRRGEVHALVGENGAGKSTFIKILTGAHAPSEGKIMFDGKEYSGLTPALALDAGITAIYQEFNLIPFLSVSENIYFGRELMKQGFLDYEQMNENTKKMFKEIGTAINPKIRVQRLGIAQQQLVEIVKAVSKNAKLIIMDEPSAPLTEQETETLHTIVRQLKGRGITIIYISHRMEEIFEICDRVSVFRDGKYISTHPVSETSRETLIADMVGREMGETFPDLGHINEEKVLEVSHVSNRRLKDMSLVLRKGEILGIGGLVGAGRTELLRALYGADEITEGEIILKGKKINITSPAVALKNSIALLPEDRKQQGVIMGMSIEHNISFAILDRLSRFAVIKKKQEKDICNKLVADLSIKISSLLQPVMKLSGGNQQKVVLAKCLATECNVLFIDEPTRGIDVGAKQEIYKIMRQLADNGTSIIMVSSEMSELIGMSDRIIVMKEGQVVKELMPEEYSQELILNYAAL</sequence>
<keyword evidence="3" id="KW-1003">Cell membrane</keyword>
<evidence type="ECO:0000259" key="10">
    <source>
        <dbReference type="PROSITE" id="PS50893"/>
    </source>
</evidence>
<proteinExistence type="predicted"/>
<organism evidence="11 12">
    <name type="scientific">Enterocloster bolteae</name>
    <dbReference type="NCBI Taxonomy" id="208479"/>
    <lineage>
        <taxon>Bacteria</taxon>
        <taxon>Bacillati</taxon>
        <taxon>Bacillota</taxon>
        <taxon>Clostridia</taxon>
        <taxon>Lachnospirales</taxon>
        <taxon>Lachnospiraceae</taxon>
        <taxon>Enterocloster</taxon>
    </lineage>
</organism>
<keyword evidence="6" id="KW-0547">Nucleotide-binding</keyword>
<evidence type="ECO:0000256" key="8">
    <source>
        <dbReference type="ARBA" id="ARBA00022967"/>
    </source>
</evidence>
<keyword evidence="5" id="KW-0677">Repeat</keyword>
<evidence type="ECO:0000313" key="12">
    <source>
        <dbReference type="Proteomes" id="UP000284543"/>
    </source>
</evidence>